<evidence type="ECO:0000313" key="1">
    <source>
        <dbReference type="Proteomes" id="UP000095283"/>
    </source>
</evidence>
<name>A0A1I7WDW1_HETBA</name>
<dbReference type="AlphaFoldDB" id="A0A1I7WDW1"/>
<dbReference type="WBParaSite" id="Hba_03146">
    <property type="protein sequence ID" value="Hba_03146"/>
    <property type="gene ID" value="Hba_03146"/>
</dbReference>
<reference evidence="2" key="1">
    <citation type="submission" date="2016-11" db="UniProtKB">
        <authorList>
            <consortium name="WormBaseParasite"/>
        </authorList>
    </citation>
    <scope>IDENTIFICATION</scope>
</reference>
<dbReference type="Proteomes" id="UP000095283">
    <property type="component" value="Unplaced"/>
</dbReference>
<evidence type="ECO:0000313" key="2">
    <source>
        <dbReference type="WBParaSite" id="Hba_03146"/>
    </source>
</evidence>
<keyword evidence="1" id="KW-1185">Reference proteome</keyword>
<sequence>MVSSLECLVDRKYQFLHFFFNSSACTTFEGSYRLPDMWSLVILCSVVVASVLSLPTSTQIVFLISPEFALRNYFKLMNKTNDLYRHTIANCNDPQIMRAFLSVGSSSSKGTTSRLSSRWPMDRRRNPMRLSVPCREALIASYPFFFFV</sequence>
<accession>A0A1I7WDW1</accession>
<organism evidence="1 2">
    <name type="scientific">Heterorhabditis bacteriophora</name>
    <name type="common">Entomopathogenic nematode worm</name>
    <dbReference type="NCBI Taxonomy" id="37862"/>
    <lineage>
        <taxon>Eukaryota</taxon>
        <taxon>Metazoa</taxon>
        <taxon>Ecdysozoa</taxon>
        <taxon>Nematoda</taxon>
        <taxon>Chromadorea</taxon>
        <taxon>Rhabditida</taxon>
        <taxon>Rhabditina</taxon>
        <taxon>Rhabditomorpha</taxon>
        <taxon>Strongyloidea</taxon>
        <taxon>Heterorhabditidae</taxon>
        <taxon>Heterorhabditis</taxon>
    </lineage>
</organism>
<proteinExistence type="predicted"/>
<protein>
    <submittedName>
        <fullName evidence="2">Secreted protein</fullName>
    </submittedName>
</protein>